<evidence type="ECO:0000313" key="4">
    <source>
        <dbReference type="Proteomes" id="UP001223586"/>
    </source>
</evidence>
<keyword evidence="4" id="KW-1185">Reference proteome</keyword>
<accession>A0ABT9WUL1</accession>
<comment type="caution">
    <text evidence="3">The sequence shown here is derived from an EMBL/GenBank/DDBJ whole genome shotgun (WGS) entry which is preliminary data.</text>
</comment>
<keyword evidence="2" id="KW-0732">Signal</keyword>
<evidence type="ECO:0000313" key="3">
    <source>
        <dbReference type="EMBL" id="MDQ0176979.1"/>
    </source>
</evidence>
<reference evidence="3 4" key="1">
    <citation type="submission" date="2023-07" db="EMBL/GenBank/DDBJ databases">
        <title>Genomic Encyclopedia of Type Strains, Phase IV (KMG-IV): sequencing the most valuable type-strain genomes for metagenomic binning, comparative biology and taxonomic classification.</title>
        <authorList>
            <person name="Goeker M."/>
        </authorList>
    </citation>
    <scope>NUCLEOTIDE SEQUENCE [LARGE SCALE GENOMIC DNA]</scope>
    <source>
        <strain evidence="3 4">DSM 23837</strain>
    </source>
</reference>
<protein>
    <submittedName>
        <fullName evidence="3">Uncharacterized protein</fullName>
    </submittedName>
</protein>
<feature type="region of interest" description="Disordered" evidence="1">
    <location>
        <begin position="401"/>
        <end position="437"/>
    </location>
</feature>
<organism evidence="3 4">
    <name type="scientific">Bacillus chungangensis</name>
    <dbReference type="NCBI Taxonomy" id="587633"/>
    <lineage>
        <taxon>Bacteria</taxon>
        <taxon>Bacillati</taxon>
        <taxon>Bacillota</taxon>
        <taxon>Bacilli</taxon>
        <taxon>Bacillales</taxon>
        <taxon>Bacillaceae</taxon>
        <taxon>Bacillus</taxon>
    </lineage>
</organism>
<evidence type="ECO:0000256" key="2">
    <source>
        <dbReference type="SAM" id="SignalP"/>
    </source>
</evidence>
<dbReference type="RefSeq" id="WP_307230573.1">
    <property type="nucleotide sequence ID" value="NZ_JAUSTT010000017.1"/>
</dbReference>
<dbReference type="EMBL" id="JAUSTT010000017">
    <property type="protein sequence ID" value="MDQ0176979.1"/>
    <property type="molecule type" value="Genomic_DNA"/>
</dbReference>
<gene>
    <name evidence="3" type="ORF">J2S08_002858</name>
</gene>
<feature type="signal peptide" evidence="2">
    <location>
        <begin position="1"/>
        <end position="29"/>
    </location>
</feature>
<feature type="chain" id="PRO_5047335762" evidence="2">
    <location>
        <begin position="30"/>
        <end position="437"/>
    </location>
</feature>
<name>A0ABT9WUL1_9BACI</name>
<proteinExistence type="predicted"/>
<dbReference type="Proteomes" id="UP001223586">
    <property type="component" value="Unassembled WGS sequence"/>
</dbReference>
<evidence type="ECO:0000256" key="1">
    <source>
        <dbReference type="SAM" id="MobiDB-lite"/>
    </source>
</evidence>
<sequence>MKKQTRKPMVLASALILGMTVFAPIQAGAAEAIKEEVQEIQLEQQQIKGKVLFYFDYELFVKGEDGKRYRIGLHDFTDEQIEQMGLKEDTGIVVKGTVLDSEAFFDSFEAYKRQLPEEITEDDLAKIEVLHKELKALEKSLFKEEAENKDGKASDIDEEKLNQYFEIQHEIGEILVSYYPEADPETFEEFITSYADLSMDQLKEELSSEDFEKLQALYEDYLKLLEKDKDDLAYEKLDEFYEILNSYQNIPYRQSFEEFLEAMKLDISDEDKATLETLFNDARAAEKSSKDNWDMIDEKWNKVYEFLNPYFREAGVSQSFVKYITSFEFEIKEEDLATLEPLYEEIKELTMKKDYEAADKKWEEFFDVLDPYFVEYHTNNPFKAKQIEINGKEFKVEATETVVEKKKEESKAESKEEKATAEKDASKDKSESTSKDA</sequence>